<dbReference type="Proteomes" id="UP000319627">
    <property type="component" value="Unassembled WGS sequence"/>
</dbReference>
<keyword evidence="6" id="KW-1185">Reference proteome</keyword>
<dbReference type="PANTHER" id="PTHR43179">
    <property type="entry name" value="RHAMNOSYLTRANSFERASE WBBL"/>
    <property type="match status" value="1"/>
</dbReference>
<gene>
    <name evidence="5" type="ORF">LX59_02621</name>
</gene>
<evidence type="ECO:0000256" key="2">
    <source>
        <dbReference type="ARBA" id="ARBA00022676"/>
    </source>
</evidence>
<dbReference type="OrthoDB" id="5123492at2"/>
<proteinExistence type="inferred from homology"/>
<accession>A0A562I0G6</accession>
<keyword evidence="3 5" id="KW-0808">Transferase</keyword>
<dbReference type="AlphaFoldDB" id="A0A562I0G6"/>
<dbReference type="SUPFAM" id="SSF53448">
    <property type="entry name" value="Nucleotide-diphospho-sugar transferases"/>
    <property type="match status" value="1"/>
</dbReference>
<dbReference type="EMBL" id="VLKG01000011">
    <property type="protein sequence ID" value="TWH64214.1"/>
    <property type="molecule type" value="Genomic_DNA"/>
</dbReference>
<keyword evidence="2" id="KW-0328">Glycosyltransferase</keyword>
<dbReference type="InterPro" id="IPR029044">
    <property type="entry name" value="Nucleotide-diphossugar_trans"/>
</dbReference>
<dbReference type="PANTHER" id="PTHR43179:SF12">
    <property type="entry name" value="GALACTOFURANOSYLTRANSFERASE GLFT2"/>
    <property type="match status" value="1"/>
</dbReference>
<feature type="domain" description="Glycosyltransferase 2-like" evidence="4">
    <location>
        <begin position="268"/>
        <end position="443"/>
    </location>
</feature>
<name>A0A562I0G6_9GAMM</name>
<dbReference type="RefSeq" id="WP_144572493.1">
    <property type="nucleotide sequence ID" value="NZ_VLKG01000011.1"/>
</dbReference>
<evidence type="ECO:0000259" key="4">
    <source>
        <dbReference type="Pfam" id="PF00535"/>
    </source>
</evidence>
<evidence type="ECO:0000256" key="3">
    <source>
        <dbReference type="ARBA" id="ARBA00022679"/>
    </source>
</evidence>
<organism evidence="5 6">
    <name type="scientific">Azomonas agilis</name>
    <dbReference type="NCBI Taxonomy" id="116849"/>
    <lineage>
        <taxon>Bacteria</taxon>
        <taxon>Pseudomonadati</taxon>
        <taxon>Pseudomonadota</taxon>
        <taxon>Gammaproteobacteria</taxon>
        <taxon>Pseudomonadales</taxon>
        <taxon>Pseudomonadaceae</taxon>
        <taxon>Azomonas</taxon>
    </lineage>
</organism>
<reference evidence="5 6" key="1">
    <citation type="submission" date="2019-07" db="EMBL/GenBank/DDBJ databases">
        <title>Genomic Encyclopedia of Type Strains, Phase I: the one thousand microbial genomes (KMG-I) project.</title>
        <authorList>
            <person name="Kyrpides N."/>
        </authorList>
    </citation>
    <scope>NUCLEOTIDE SEQUENCE [LARGE SCALE GENOMIC DNA]</scope>
    <source>
        <strain evidence="5 6">DSM 375</strain>
    </source>
</reference>
<dbReference type="InterPro" id="IPR001173">
    <property type="entry name" value="Glyco_trans_2-like"/>
</dbReference>
<comment type="caution">
    <text evidence="5">The sequence shown here is derived from an EMBL/GenBank/DDBJ whole genome shotgun (WGS) entry which is preliminary data.</text>
</comment>
<dbReference type="GO" id="GO:0016757">
    <property type="term" value="F:glycosyltransferase activity"/>
    <property type="evidence" value="ECO:0007669"/>
    <property type="project" value="UniProtKB-KW"/>
</dbReference>
<evidence type="ECO:0000313" key="5">
    <source>
        <dbReference type="EMBL" id="TWH64214.1"/>
    </source>
</evidence>
<dbReference type="Gene3D" id="3.90.550.10">
    <property type="entry name" value="Spore Coat Polysaccharide Biosynthesis Protein SpsA, Chain A"/>
    <property type="match status" value="1"/>
</dbReference>
<evidence type="ECO:0000256" key="1">
    <source>
        <dbReference type="ARBA" id="ARBA00006739"/>
    </source>
</evidence>
<protein>
    <submittedName>
        <fullName evidence="5">GT2 family glycosyltransferase</fullName>
    </submittedName>
</protein>
<dbReference type="Pfam" id="PF00535">
    <property type="entry name" value="Glycos_transf_2"/>
    <property type="match status" value="1"/>
</dbReference>
<evidence type="ECO:0000313" key="6">
    <source>
        <dbReference type="Proteomes" id="UP000319627"/>
    </source>
</evidence>
<comment type="similarity">
    <text evidence="1">Belongs to the glycosyltransferase 2 family.</text>
</comment>
<sequence length="692" mass="77650">MTCELIKLIFLYFGKNINPVISGSFFQVNTSRSLDTLIRSGVSSISEKNYIDALVYLSSAIQGNPKKVELYILLWKSLQEIGSSAIQEAYLQWLTTTFPKEKLARREYWSYCSAHYSKSDLNALVRSHIAHVDDPLELRQLLAFLSDDSGPQQSHPIGVVRYDLKNKTLTGWALDLRAPNRVLNIKLKTATMTATFPASLPCPLLINAGFLIFHGGISIQIPEPLEELYVYFEDAQNEELIGSPVAALPVLVPPMPEEVNSFEHPVDVLVPVYKSKEATLECLESLFKAKSKNKTLHQIIVLNDCSPDNSLTEAIDNLAGKHDFVHIKRPANLGFIRNINRGMTLHPERDVVWLNSDTRVYSNWLDRLRSVAYSAQDVASVTPFTNNGELMSFPKPLVAHPMPTPKQHAELDYLARKANQPPVELVMGCGFCFYIKRSALNDVGYLDEVGLSRGYGEETDWCLRAQTKGWRHMGATHVFVAHSGGHSFGSEKALWAYQNNVVIRQRYPLAERQFEAFVAADPLAEARNHLLNLLEQSKPKASTPNKKSILKREYPELPGRYWLIADQLSQKLGAYWLNLARYLARNNPDIRLLVEPGSPWEVQLLNCSNVFLIPQVASLSDKDFVSLCGVSLALSLDKAKSSDINSWFAAQQAEKYQLPLFAPNSLLLHSLGGFPITDLQAYLPEQLCPTLI</sequence>